<comment type="caution">
    <text evidence="2">The sequence shown here is derived from an EMBL/GenBank/DDBJ whole genome shotgun (WGS) entry which is preliminary data.</text>
</comment>
<protein>
    <submittedName>
        <fullName evidence="2">Serine/threonine protein kinase</fullName>
    </submittedName>
</protein>
<dbReference type="SUPFAM" id="SSF56112">
    <property type="entry name" value="Protein kinase-like (PK-like)"/>
    <property type="match status" value="1"/>
</dbReference>
<keyword evidence="3" id="KW-1185">Reference proteome</keyword>
<keyword evidence="2" id="KW-0723">Serine/threonine-protein kinase</keyword>
<proteinExistence type="predicted"/>
<dbReference type="GO" id="GO:0004674">
    <property type="term" value="F:protein serine/threonine kinase activity"/>
    <property type="evidence" value="ECO:0007669"/>
    <property type="project" value="UniProtKB-KW"/>
</dbReference>
<evidence type="ECO:0000259" key="1">
    <source>
        <dbReference type="PROSITE" id="PS50011"/>
    </source>
</evidence>
<dbReference type="InterPro" id="IPR011009">
    <property type="entry name" value="Kinase-like_dom_sf"/>
</dbReference>
<organism evidence="2 3">
    <name type="scientific">Paenibacillus arenilitoris</name>
    <dbReference type="NCBI Taxonomy" id="2772299"/>
    <lineage>
        <taxon>Bacteria</taxon>
        <taxon>Bacillati</taxon>
        <taxon>Bacillota</taxon>
        <taxon>Bacilli</taxon>
        <taxon>Bacillales</taxon>
        <taxon>Paenibacillaceae</taxon>
        <taxon>Paenibacillus</taxon>
    </lineage>
</organism>
<dbReference type="SMART" id="SM00220">
    <property type="entry name" value="S_TKc"/>
    <property type="match status" value="1"/>
</dbReference>
<dbReference type="PROSITE" id="PS50011">
    <property type="entry name" value="PROTEIN_KINASE_DOM"/>
    <property type="match status" value="1"/>
</dbReference>
<sequence length="287" mass="32148">MKNDKCLLLQNEAIDGHLLDYLSEVGDVFAVFDKQDSGCVSYGIECGGRNFFVKFAALPPAVGFLKQAIAFHHEARHPRIPKLLHAFRTGGGGLALVYEWVGGEVLHSPDFPGKEGRSRPESPHYRFRRLPSGKIIAALNAVYETHVYLESLGYVAVDFYDGCILYDFGREALHLCDFDHYARGPFLLEADRLFGSSRFMAPEEFIRGSRIDRRTNVFTMGAAAFVFLGNDGSRDRGDWRGSDALYRVASKAASPERDDRYDSVGEFYREWLKAADLGEDGERPASD</sequence>
<dbReference type="EMBL" id="JACXIY010000001">
    <property type="protein sequence ID" value="MBD2867188.1"/>
    <property type="molecule type" value="Genomic_DNA"/>
</dbReference>
<dbReference type="AlphaFoldDB" id="A0A927CID6"/>
<dbReference type="GO" id="GO:0005524">
    <property type="term" value="F:ATP binding"/>
    <property type="evidence" value="ECO:0007669"/>
    <property type="project" value="InterPro"/>
</dbReference>
<dbReference type="Gene3D" id="1.10.510.10">
    <property type="entry name" value="Transferase(Phosphotransferase) domain 1"/>
    <property type="match status" value="1"/>
</dbReference>
<gene>
    <name evidence="2" type="ORF">IDH41_01265</name>
</gene>
<dbReference type="RefSeq" id="WP_190857529.1">
    <property type="nucleotide sequence ID" value="NZ_JACXIY010000001.1"/>
</dbReference>
<name>A0A927CID6_9BACL</name>
<reference evidence="2" key="1">
    <citation type="submission" date="2020-09" db="EMBL/GenBank/DDBJ databases">
        <title>A novel bacterium of genus Paenibacillus, isolated from South China Sea.</title>
        <authorList>
            <person name="Huang H."/>
            <person name="Mo K."/>
            <person name="Hu Y."/>
        </authorList>
    </citation>
    <scope>NUCLEOTIDE SEQUENCE</scope>
    <source>
        <strain evidence="2">IB182493</strain>
    </source>
</reference>
<evidence type="ECO:0000313" key="3">
    <source>
        <dbReference type="Proteomes" id="UP000632125"/>
    </source>
</evidence>
<keyword evidence="2" id="KW-0808">Transferase</keyword>
<evidence type="ECO:0000313" key="2">
    <source>
        <dbReference type="EMBL" id="MBD2867188.1"/>
    </source>
</evidence>
<accession>A0A927CID6</accession>
<keyword evidence="2" id="KW-0418">Kinase</keyword>
<dbReference type="Proteomes" id="UP000632125">
    <property type="component" value="Unassembled WGS sequence"/>
</dbReference>
<dbReference type="InterPro" id="IPR000719">
    <property type="entry name" value="Prot_kinase_dom"/>
</dbReference>
<feature type="domain" description="Protein kinase" evidence="1">
    <location>
        <begin position="29"/>
        <end position="287"/>
    </location>
</feature>